<proteinExistence type="predicted"/>
<evidence type="ECO:0000313" key="2">
    <source>
        <dbReference type="Proteomes" id="UP001154282"/>
    </source>
</evidence>
<dbReference type="Proteomes" id="UP001154282">
    <property type="component" value="Unassembled WGS sequence"/>
</dbReference>
<keyword evidence="2" id="KW-1185">Reference proteome</keyword>
<organism evidence="1 2">
    <name type="scientific">Linum tenue</name>
    <dbReference type="NCBI Taxonomy" id="586396"/>
    <lineage>
        <taxon>Eukaryota</taxon>
        <taxon>Viridiplantae</taxon>
        <taxon>Streptophyta</taxon>
        <taxon>Embryophyta</taxon>
        <taxon>Tracheophyta</taxon>
        <taxon>Spermatophyta</taxon>
        <taxon>Magnoliopsida</taxon>
        <taxon>eudicotyledons</taxon>
        <taxon>Gunneridae</taxon>
        <taxon>Pentapetalae</taxon>
        <taxon>rosids</taxon>
        <taxon>fabids</taxon>
        <taxon>Malpighiales</taxon>
        <taxon>Linaceae</taxon>
        <taxon>Linum</taxon>
    </lineage>
</organism>
<dbReference type="AlphaFoldDB" id="A0AAV0NWM1"/>
<name>A0AAV0NWM1_9ROSI</name>
<protein>
    <submittedName>
        <fullName evidence="1">Uncharacterized protein</fullName>
    </submittedName>
</protein>
<dbReference type="EMBL" id="CAMGYJ010000008">
    <property type="protein sequence ID" value="CAI0462709.1"/>
    <property type="molecule type" value="Genomic_DNA"/>
</dbReference>
<evidence type="ECO:0000313" key="1">
    <source>
        <dbReference type="EMBL" id="CAI0462709.1"/>
    </source>
</evidence>
<accession>A0AAV0NWM1</accession>
<reference evidence="1" key="1">
    <citation type="submission" date="2022-08" db="EMBL/GenBank/DDBJ databases">
        <authorList>
            <person name="Gutierrez-Valencia J."/>
        </authorList>
    </citation>
    <scope>NUCLEOTIDE SEQUENCE</scope>
</reference>
<gene>
    <name evidence="1" type="ORF">LITE_LOCUS35476</name>
</gene>
<sequence>MVHHLDIGERFSISNPTAHKNGPFNKWFRFVRESGSGL</sequence>
<comment type="caution">
    <text evidence="1">The sequence shown here is derived from an EMBL/GenBank/DDBJ whole genome shotgun (WGS) entry which is preliminary data.</text>
</comment>